<organism evidence="6 7">
    <name type="scientific">Lupinus luteus</name>
    <name type="common">European yellow lupine</name>
    <dbReference type="NCBI Taxonomy" id="3873"/>
    <lineage>
        <taxon>Eukaryota</taxon>
        <taxon>Viridiplantae</taxon>
        <taxon>Streptophyta</taxon>
        <taxon>Embryophyta</taxon>
        <taxon>Tracheophyta</taxon>
        <taxon>Spermatophyta</taxon>
        <taxon>Magnoliopsida</taxon>
        <taxon>eudicotyledons</taxon>
        <taxon>Gunneridae</taxon>
        <taxon>Pentapetalae</taxon>
        <taxon>rosids</taxon>
        <taxon>fabids</taxon>
        <taxon>Fabales</taxon>
        <taxon>Fabaceae</taxon>
        <taxon>Papilionoideae</taxon>
        <taxon>50 kb inversion clade</taxon>
        <taxon>genistoids sensu lato</taxon>
        <taxon>core genistoids</taxon>
        <taxon>Genisteae</taxon>
        <taxon>Lupinus</taxon>
    </lineage>
</organism>
<dbReference type="InterPro" id="IPR013785">
    <property type="entry name" value="Aldolase_TIM"/>
</dbReference>
<keyword evidence="7" id="KW-1185">Reference proteome</keyword>
<sequence length="169" mass="18872">MRKLYLLFYFHVSRVLPAQLSFSSSSLLGELSFIQIANGTTEEVKKIVTTLNEATVPGEDVVEVVVSPPYVFLPLVKDILRPDFHAAAQNSWVRKGGAFTGEISAEILVNLEVPWVILGHSELRQLLNESNENSNAFVKRVRDEDIENEEQTNQLSNTNGETSTNNLKV</sequence>
<dbReference type="Pfam" id="PF00121">
    <property type="entry name" value="TIM"/>
    <property type="match status" value="1"/>
</dbReference>
<gene>
    <name evidence="6" type="ORF">LLUT_LOCUS10727</name>
</gene>
<dbReference type="InterPro" id="IPR000652">
    <property type="entry name" value="Triosephosphate_isomerase"/>
</dbReference>
<dbReference type="GO" id="GO:0006094">
    <property type="term" value="P:gluconeogenesis"/>
    <property type="evidence" value="ECO:0007669"/>
    <property type="project" value="TreeGrafter"/>
</dbReference>
<evidence type="ECO:0000256" key="1">
    <source>
        <dbReference type="ARBA" id="ARBA00007422"/>
    </source>
</evidence>
<feature type="region of interest" description="Disordered" evidence="5">
    <location>
        <begin position="147"/>
        <end position="169"/>
    </location>
</feature>
<evidence type="ECO:0008006" key="8">
    <source>
        <dbReference type="Google" id="ProtNLM"/>
    </source>
</evidence>
<evidence type="ECO:0000256" key="3">
    <source>
        <dbReference type="ARBA" id="ARBA00023235"/>
    </source>
</evidence>
<dbReference type="PROSITE" id="PS51440">
    <property type="entry name" value="TIM_2"/>
    <property type="match status" value="1"/>
</dbReference>
<evidence type="ECO:0000313" key="7">
    <source>
        <dbReference type="Proteomes" id="UP001497480"/>
    </source>
</evidence>
<comment type="pathway">
    <text evidence="4">Carbohydrate biosynthesis.</text>
</comment>
<proteinExistence type="inferred from homology"/>
<protein>
    <recommendedName>
        <fullName evidence="8">Triosephosphate isomerase</fullName>
    </recommendedName>
</protein>
<feature type="compositionally biased region" description="Polar residues" evidence="5">
    <location>
        <begin position="151"/>
        <end position="169"/>
    </location>
</feature>
<comment type="similarity">
    <text evidence="1">Belongs to the triosephosphate isomerase family.</text>
</comment>
<dbReference type="PANTHER" id="PTHR21139">
    <property type="entry name" value="TRIOSEPHOSPHATE ISOMERASE"/>
    <property type="match status" value="1"/>
</dbReference>
<dbReference type="GO" id="GO:0019563">
    <property type="term" value="P:glycerol catabolic process"/>
    <property type="evidence" value="ECO:0007669"/>
    <property type="project" value="TreeGrafter"/>
</dbReference>
<evidence type="ECO:0000256" key="4">
    <source>
        <dbReference type="ARBA" id="ARBA00024331"/>
    </source>
</evidence>
<comment type="subunit">
    <text evidence="2">Homodimer.</text>
</comment>
<dbReference type="EMBL" id="CAXHTB010000007">
    <property type="protein sequence ID" value="CAL0309667.1"/>
    <property type="molecule type" value="Genomic_DNA"/>
</dbReference>
<keyword evidence="3" id="KW-0413">Isomerase</keyword>
<dbReference type="PANTHER" id="PTHR21139:SF37">
    <property type="entry name" value="OS01G0841600 PROTEIN"/>
    <property type="match status" value="1"/>
</dbReference>
<dbReference type="GO" id="GO:0046166">
    <property type="term" value="P:glyceraldehyde-3-phosphate biosynthetic process"/>
    <property type="evidence" value="ECO:0007669"/>
    <property type="project" value="TreeGrafter"/>
</dbReference>
<evidence type="ECO:0000256" key="5">
    <source>
        <dbReference type="SAM" id="MobiDB-lite"/>
    </source>
</evidence>
<dbReference type="AlphaFoldDB" id="A0AAV1WKR7"/>
<evidence type="ECO:0000256" key="2">
    <source>
        <dbReference type="ARBA" id="ARBA00011738"/>
    </source>
</evidence>
<dbReference type="SUPFAM" id="SSF51351">
    <property type="entry name" value="Triosephosphate isomerase (TIM)"/>
    <property type="match status" value="1"/>
</dbReference>
<dbReference type="GO" id="GO:0006096">
    <property type="term" value="P:glycolytic process"/>
    <property type="evidence" value="ECO:0007669"/>
    <property type="project" value="TreeGrafter"/>
</dbReference>
<dbReference type="InterPro" id="IPR035990">
    <property type="entry name" value="TIM_sf"/>
</dbReference>
<name>A0AAV1WKR7_LUPLU</name>
<dbReference type="Proteomes" id="UP001497480">
    <property type="component" value="Unassembled WGS sequence"/>
</dbReference>
<dbReference type="GO" id="GO:0004807">
    <property type="term" value="F:triose-phosphate isomerase activity"/>
    <property type="evidence" value="ECO:0007669"/>
    <property type="project" value="InterPro"/>
</dbReference>
<dbReference type="GO" id="GO:0005829">
    <property type="term" value="C:cytosol"/>
    <property type="evidence" value="ECO:0007669"/>
    <property type="project" value="TreeGrafter"/>
</dbReference>
<comment type="caution">
    <text evidence="6">The sequence shown here is derived from an EMBL/GenBank/DDBJ whole genome shotgun (WGS) entry which is preliminary data.</text>
</comment>
<dbReference type="Gene3D" id="3.20.20.70">
    <property type="entry name" value="Aldolase class I"/>
    <property type="match status" value="1"/>
</dbReference>
<evidence type="ECO:0000313" key="6">
    <source>
        <dbReference type="EMBL" id="CAL0309667.1"/>
    </source>
</evidence>
<accession>A0AAV1WKR7</accession>
<reference evidence="6 7" key="1">
    <citation type="submission" date="2024-03" db="EMBL/GenBank/DDBJ databases">
        <authorList>
            <person name="Martinez-Hernandez J."/>
        </authorList>
    </citation>
    <scope>NUCLEOTIDE SEQUENCE [LARGE SCALE GENOMIC DNA]</scope>
</reference>